<organism evidence="1 2">
    <name type="scientific">Arthrobacter woluwensis</name>
    <dbReference type="NCBI Taxonomy" id="156980"/>
    <lineage>
        <taxon>Bacteria</taxon>
        <taxon>Bacillati</taxon>
        <taxon>Actinomycetota</taxon>
        <taxon>Actinomycetes</taxon>
        <taxon>Micrococcales</taxon>
        <taxon>Micrococcaceae</taxon>
        <taxon>Arthrobacter</taxon>
    </lineage>
</organism>
<dbReference type="GO" id="GO:0005829">
    <property type="term" value="C:cytosol"/>
    <property type="evidence" value="ECO:0007669"/>
    <property type="project" value="TreeGrafter"/>
</dbReference>
<gene>
    <name evidence="1" type="ORF">SAMN04489745_2298</name>
</gene>
<protein>
    <submittedName>
        <fullName evidence="1">Phosphoglycolate phosphatase</fullName>
    </submittedName>
</protein>
<dbReference type="STRING" id="156980.SAMN04489745_2298"/>
<reference evidence="1 2" key="1">
    <citation type="submission" date="2016-10" db="EMBL/GenBank/DDBJ databases">
        <authorList>
            <person name="de Groot N.N."/>
        </authorList>
    </citation>
    <scope>NUCLEOTIDE SEQUENCE [LARGE SCALE GENOMIC DNA]</scope>
    <source>
        <strain evidence="1 2">DSM 10495</strain>
    </source>
</reference>
<dbReference type="EMBL" id="FNSN01000003">
    <property type="protein sequence ID" value="SEC19405.1"/>
    <property type="molecule type" value="Genomic_DNA"/>
</dbReference>
<dbReference type="Proteomes" id="UP000182652">
    <property type="component" value="Unassembled WGS sequence"/>
</dbReference>
<name>A0A1H4QIF4_9MICC</name>
<dbReference type="GO" id="GO:0004713">
    <property type="term" value="F:protein tyrosine kinase activity"/>
    <property type="evidence" value="ECO:0007669"/>
    <property type="project" value="TreeGrafter"/>
</dbReference>
<keyword evidence="2" id="KW-1185">Reference proteome</keyword>
<sequence>MLFDLDGTLIDPAGGITGGIAAALQEAGLPIPSDQALQAMVGPRLSHALQEFAGVPEQRVDEVIALYRRHYRTTGMAASRVYPGIREALAELRARGYALAVATQKPRTLALELLGLHGLVESFDAVQGSSDDESAQGPGHGVPLGKQQIIAAALEDLGAPASAVMVGDRYQDVEGATANGLPCIGVAWGFAVDGELERAGAVTVVSSTDELLRGLPGPAGAHSGEPQVAGREAAATVAAVRGAVVDGAAEEEDHGRI</sequence>
<dbReference type="SUPFAM" id="SSF56784">
    <property type="entry name" value="HAD-like"/>
    <property type="match status" value="1"/>
</dbReference>
<dbReference type="InterPro" id="IPR050155">
    <property type="entry name" value="HAD-like_hydrolase_sf"/>
</dbReference>
<dbReference type="Gene3D" id="1.10.150.240">
    <property type="entry name" value="Putative phosphatase, domain 2"/>
    <property type="match status" value="1"/>
</dbReference>
<dbReference type="Gene3D" id="3.40.50.1000">
    <property type="entry name" value="HAD superfamily/HAD-like"/>
    <property type="match status" value="1"/>
</dbReference>
<accession>A0A1H4QIF4</accession>
<dbReference type="PANTHER" id="PTHR43434">
    <property type="entry name" value="PHOSPHOGLYCOLATE PHOSPHATASE"/>
    <property type="match status" value="1"/>
</dbReference>
<dbReference type="InterPro" id="IPR041492">
    <property type="entry name" value="HAD_2"/>
</dbReference>
<proteinExistence type="predicted"/>
<dbReference type="Pfam" id="PF13419">
    <property type="entry name" value="HAD_2"/>
    <property type="match status" value="1"/>
</dbReference>
<dbReference type="InterPro" id="IPR036412">
    <property type="entry name" value="HAD-like_sf"/>
</dbReference>
<dbReference type="PANTHER" id="PTHR43434:SF20">
    <property type="entry name" value="5'-NUCLEOTIDASE"/>
    <property type="match status" value="1"/>
</dbReference>
<evidence type="ECO:0000313" key="2">
    <source>
        <dbReference type="Proteomes" id="UP000182652"/>
    </source>
</evidence>
<dbReference type="InterPro" id="IPR023214">
    <property type="entry name" value="HAD_sf"/>
</dbReference>
<dbReference type="SFLD" id="SFLDG01129">
    <property type="entry name" value="C1.5:_HAD__Beta-PGM__Phosphata"/>
    <property type="match status" value="1"/>
</dbReference>
<dbReference type="InterPro" id="IPR023198">
    <property type="entry name" value="PGP-like_dom2"/>
</dbReference>
<dbReference type="SFLD" id="SFLDS00003">
    <property type="entry name" value="Haloacid_Dehalogenase"/>
    <property type="match status" value="1"/>
</dbReference>
<dbReference type="AlphaFoldDB" id="A0A1H4QIF4"/>
<evidence type="ECO:0000313" key="1">
    <source>
        <dbReference type="EMBL" id="SEC19405.1"/>
    </source>
</evidence>